<dbReference type="GO" id="GO:0016747">
    <property type="term" value="F:acyltransferase activity, transferring groups other than amino-acyl groups"/>
    <property type="evidence" value="ECO:0007669"/>
    <property type="project" value="InterPro"/>
</dbReference>
<dbReference type="InterPro" id="IPR004839">
    <property type="entry name" value="Aminotransferase_I/II_large"/>
</dbReference>
<dbReference type="InterPro" id="IPR016181">
    <property type="entry name" value="Acyl_CoA_acyltransferase"/>
</dbReference>
<dbReference type="PANTHER" id="PTHR41368">
    <property type="entry name" value="PROTEIN YGHO"/>
    <property type="match status" value="1"/>
</dbReference>
<dbReference type="SUPFAM" id="SSF53383">
    <property type="entry name" value="PLP-dependent transferases"/>
    <property type="match status" value="1"/>
</dbReference>
<dbReference type="PROSITE" id="PS51186">
    <property type="entry name" value="GNAT"/>
    <property type="match status" value="1"/>
</dbReference>
<dbReference type="InterPro" id="IPR001917">
    <property type="entry name" value="Aminotrans_II_pyridoxalP_BS"/>
</dbReference>
<dbReference type="PRINTS" id="PR00207">
    <property type="entry name" value="FLAGELLIN"/>
</dbReference>
<evidence type="ECO:0000313" key="7">
    <source>
        <dbReference type="EMBL" id="CAL4759114.1"/>
    </source>
</evidence>
<dbReference type="CDD" id="cd06454">
    <property type="entry name" value="KBL_like"/>
    <property type="match status" value="1"/>
</dbReference>
<dbReference type="PANTHER" id="PTHR41368:SF1">
    <property type="entry name" value="PROTEIN YGHO"/>
    <property type="match status" value="1"/>
</dbReference>
<evidence type="ECO:0000256" key="3">
    <source>
        <dbReference type="ARBA" id="ARBA00022898"/>
    </source>
</evidence>
<dbReference type="OrthoDB" id="10263824at2759"/>
<proteinExistence type="inferred from homology"/>
<dbReference type="InterPro" id="IPR015424">
    <property type="entry name" value="PyrdxlP-dep_Trfase"/>
</dbReference>
<gene>
    <name evidence="5" type="ORF">C1SCF055_LOCUS392</name>
</gene>
<dbReference type="InterPro" id="IPR001029">
    <property type="entry name" value="Flagellin_N"/>
</dbReference>
<feature type="domain" description="N-acetyltransferase" evidence="4">
    <location>
        <begin position="668"/>
        <end position="843"/>
    </location>
</feature>
<reference evidence="6" key="2">
    <citation type="submission" date="2024-04" db="EMBL/GenBank/DDBJ databases">
        <authorList>
            <person name="Chen Y."/>
            <person name="Shah S."/>
            <person name="Dougan E. K."/>
            <person name="Thang M."/>
            <person name="Chan C."/>
        </authorList>
    </citation>
    <scope>NUCLEOTIDE SEQUENCE [LARGE SCALE GENOMIC DNA]</scope>
</reference>
<dbReference type="InterPro" id="IPR000182">
    <property type="entry name" value="GNAT_dom"/>
</dbReference>
<evidence type="ECO:0000313" key="5">
    <source>
        <dbReference type="EMBL" id="CAI3971802.1"/>
    </source>
</evidence>
<comment type="similarity">
    <text evidence="2">Belongs to the class-II pyridoxal-phosphate-dependent aminotransferase family.</text>
</comment>
<reference evidence="5" key="1">
    <citation type="submission" date="2022-10" db="EMBL/GenBank/DDBJ databases">
        <authorList>
            <person name="Chen Y."/>
            <person name="Dougan E. K."/>
            <person name="Chan C."/>
            <person name="Rhodes N."/>
            <person name="Thang M."/>
        </authorList>
    </citation>
    <scope>NUCLEOTIDE SEQUENCE</scope>
</reference>
<dbReference type="PROSITE" id="PS00599">
    <property type="entry name" value="AA_TRANSFER_CLASS_2"/>
    <property type="match status" value="1"/>
</dbReference>
<dbReference type="Gene3D" id="3.40.640.10">
    <property type="entry name" value="Type I PLP-dependent aspartate aminotransferase-like (Major domain)"/>
    <property type="match status" value="1"/>
</dbReference>
<comment type="cofactor">
    <cofactor evidence="1">
        <name>pyridoxal 5'-phosphate</name>
        <dbReference type="ChEBI" id="CHEBI:597326"/>
    </cofactor>
</comment>
<dbReference type="Gene3D" id="1.20.1330.10">
    <property type="entry name" value="f41 fragment of flagellin, N-terminal domain"/>
    <property type="match status" value="1"/>
</dbReference>
<dbReference type="EMBL" id="CAMXCT020000001">
    <property type="protein sequence ID" value="CAL1125177.1"/>
    <property type="molecule type" value="Genomic_DNA"/>
</dbReference>
<evidence type="ECO:0000256" key="1">
    <source>
        <dbReference type="ARBA" id="ARBA00001933"/>
    </source>
</evidence>
<keyword evidence="3" id="KW-0663">Pyridoxal phosphate</keyword>
<dbReference type="Pfam" id="PF00155">
    <property type="entry name" value="Aminotran_1_2"/>
    <property type="match status" value="1"/>
</dbReference>
<keyword evidence="8" id="KW-1185">Reference proteome</keyword>
<evidence type="ECO:0000313" key="8">
    <source>
        <dbReference type="Proteomes" id="UP001152797"/>
    </source>
</evidence>
<protein>
    <submittedName>
        <fullName evidence="7">8-amino-7-oxononanoate synthase 1 (AONS) (7-keto-8-amino-pelargonic acid synthase) (7-KAP synthase) (KAPA synthase) (8-amino-7-ketopelargonate synthase) (Alpha-oxoamine synthase)</fullName>
    </submittedName>
</protein>
<dbReference type="GO" id="GO:0030170">
    <property type="term" value="F:pyridoxal phosphate binding"/>
    <property type="evidence" value="ECO:0007669"/>
    <property type="project" value="InterPro"/>
</dbReference>
<dbReference type="Pfam" id="PF00669">
    <property type="entry name" value="Flagellin_N"/>
    <property type="match status" value="1"/>
</dbReference>
<dbReference type="InterPro" id="IPR015421">
    <property type="entry name" value="PyrdxlP-dep_Trfase_major"/>
</dbReference>
<dbReference type="AlphaFoldDB" id="A0A9P1BEJ5"/>
<comment type="caution">
    <text evidence="5">The sequence shown here is derived from an EMBL/GenBank/DDBJ whole genome shotgun (WGS) entry which is preliminary data.</text>
</comment>
<dbReference type="EMBL" id="CAMXCT030000001">
    <property type="protein sequence ID" value="CAL4759114.1"/>
    <property type="molecule type" value="Genomic_DNA"/>
</dbReference>
<dbReference type="InterPro" id="IPR039968">
    <property type="entry name" value="BcerS-like"/>
</dbReference>
<dbReference type="SUPFAM" id="SSF55729">
    <property type="entry name" value="Acyl-CoA N-acyltransferases (Nat)"/>
    <property type="match status" value="1"/>
</dbReference>
<dbReference type="InterPro" id="IPR015422">
    <property type="entry name" value="PyrdxlP-dep_Trfase_small"/>
</dbReference>
<evidence type="ECO:0000256" key="2">
    <source>
        <dbReference type="ARBA" id="ARBA00008392"/>
    </source>
</evidence>
<dbReference type="Gene3D" id="3.40.630.30">
    <property type="match status" value="1"/>
</dbReference>
<dbReference type="Gene3D" id="3.90.1150.10">
    <property type="entry name" value="Aspartate Aminotransferase, domain 1"/>
    <property type="match status" value="1"/>
</dbReference>
<sequence length="1095" mass="118273">MKGDPVATSDLRVSGIAPMNGNGVANHSDEMIEFPPEFATWAQELGIEVGDNVALVDIFKAREKGLNFRQASTLFSTGLAVYEERGHNLYRRQLQGPSDAMAKVDYPREDGTREMVILASNNYLGLTTHPKVIQAACDAAQTYGTGAGSSPLLVGTFPVTAELERKLAHFKGVDEACVFSSGYGANVGVMSSVCGKNDLVVVDRLAHASILDGAKLSGANVRVFRHNDAKHLDRVLSRRTNTSGTTLVAVEGIYSMDGDMAPLDELIEVTKKHGAMLLVDEAHSTGVVGPDGSGAVAHYGLTKDVDLIVGTLSKSLAASGGFVCGDSSAITYIRYFARSAMFSTCIPPMTAAAAGAALDVIHNEPQLRERLWENCRYMYGELKRMGFTVGDGPSPIIPVIVGTMGALRKMTLALHCDNICVNSVPFPAVAHGSERLRISLTANHTLDQLERALQCIEAAGKDAGPAKMSEIVVTPVRSRKDRWAFIELPWSLYRNDPNWVPPIRQNIRELVGFKHHPFHEVAEVETFLARRGKRVVGRIAAILNHAHNKQHNENIGFFGFFESIEDQQVADALFAAVRGWLAERGVTKVRGPANPSVNYEIGLLVEGFDSPPTFMMTYNPPFYERLVVDAGFEKSQDLLAFFGILDQLPEVQAKYSELAEMALERTGATIRSIDRRHFLKEVQRFLKLYNESFVQMWGFVPMSEGEVKHTAEALQYLLLPELSLIAEVDGTDVGCIFALPDFNPTVKKIDGRLFPTGFLRLIRAKRRVKRVRVLSINVVPEYQRWGLGLSLMNALVPESLKIGIEEAEFSWVAESNTLACQGLKKGPFGPDGVAHFNFSLLATAFSSRSLVIRPSGTTVAALNQVNAALKELGATSLRLATLSRVNSGYDDPAALIAAESLRDELAALEAASRNTSRASSVIRLADSGLSEVGDLLRDIRANVVSAGNSTLSPAEREALQIDTNAALEAINRIGSYTSYGGTKLLDGSNPELSFALSGDPSNLATFELPQVSTEVLGGTAGVLSSLAAGGAANLVDGDLSQAVEILDAASDEVLEARAELGAFEKYTIESTSRVIDTTFDNLSSPKSSVKSPSPP</sequence>
<evidence type="ECO:0000313" key="6">
    <source>
        <dbReference type="EMBL" id="CAL1125177.1"/>
    </source>
</evidence>
<evidence type="ECO:0000259" key="4">
    <source>
        <dbReference type="PROSITE" id="PS51186"/>
    </source>
</evidence>
<dbReference type="SUPFAM" id="SSF64518">
    <property type="entry name" value="Phase 1 flagellin"/>
    <property type="match status" value="1"/>
</dbReference>
<name>A0A9P1BEJ5_9DINO</name>
<dbReference type="EMBL" id="CAMXCT010000001">
    <property type="protein sequence ID" value="CAI3971802.1"/>
    <property type="molecule type" value="Genomic_DNA"/>
</dbReference>
<dbReference type="GO" id="GO:0005198">
    <property type="term" value="F:structural molecule activity"/>
    <property type="evidence" value="ECO:0007669"/>
    <property type="project" value="InterPro"/>
</dbReference>
<organism evidence="5">
    <name type="scientific">Cladocopium goreaui</name>
    <dbReference type="NCBI Taxonomy" id="2562237"/>
    <lineage>
        <taxon>Eukaryota</taxon>
        <taxon>Sar</taxon>
        <taxon>Alveolata</taxon>
        <taxon>Dinophyceae</taxon>
        <taxon>Suessiales</taxon>
        <taxon>Symbiodiniaceae</taxon>
        <taxon>Cladocopium</taxon>
    </lineage>
</organism>
<dbReference type="Proteomes" id="UP001152797">
    <property type="component" value="Unassembled WGS sequence"/>
</dbReference>
<accession>A0A9P1BEJ5</accession>